<dbReference type="PANTHER" id="PTHR10775:SF185">
    <property type="entry name" value="OS08G0208400 PROTEIN"/>
    <property type="match status" value="1"/>
</dbReference>
<comment type="caution">
    <text evidence="3">The sequence shown here is derived from an EMBL/GenBank/DDBJ whole genome shotgun (WGS) entry which is preliminary data.</text>
</comment>
<feature type="domain" description="Pre-mRNA processing factor 4 (PRP4)-like" evidence="2">
    <location>
        <begin position="30"/>
        <end position="53"/>
    </location>
</feature>
<evidence type="ECO:0000259" key="2">
    <source>
        <dbReference type="Pfam" id="PF08799"/>
    </source>
</evidence>
<dbReference type="AlphaFoldDB" id="A0AAE0H172"/>
<dbReference type="PANTHER" id="PTHR10775">
    <property type="entry name" value="OS08G0208400 PROTEIN"/>
    <property type="match status" value="1"/>
</dbReference>
<name>A0AAE0H172_9CHLO</name>
<evidence type="ECO:0000313" key="4">
    <source>
        <dbReference type="Proteomes" id="UP001190700"/>
    </source>
</evidence>
<gene>
    <name evidence="3" type="ORF">CYMTET_4436</name>
</gene>
<dbReference type="InterPro" id="IPR004242">
    <property type="entry name" value="Transposase_21"/>
</dbReference>
<keyword evidence="4" id="KW-1185">Reference proteome</keyword>
<reference evidence="3 4" key="1">
    <citation type="journal article" date="2015" name="Genome Biol. Evol.">
        <title>Comparative Genomics of a Bacterivorous Green Alga Reveals Evolutionary Causalities and Consequences of Phago-Mixotrophic Mode of Nutrition.</title>
        <authorList>
            <person name="Burns J.A."/>
            <person name="Paasch A."/>
            <person name="Narechania A."/>
            <person name="Kim E."/>
        </authorList>
    </citation>
    <scope>NUCLEOTIDE SEQUENCE [LARGE SCALE GENOMIC DNA]</scope>
    <source>
        <strain evidence="3 4">PLY_AMNH</strain>
    </source>
</reference>
<proteinExistence type="predicted"/>
<dbReference type="SUPFAM" id="SSF158230">
    <property type="entry name" value="PRP4-like"/>
    <property type="match status" value="1"/>
</dbReference>
<feature type="compositionally biased region" description="Basic and acidic residues" evidence="1">
    <location>
        <begin position="226"/>
        <end position="241"/>
    </location>
</feature>
<sequence length="1251" mass="142421">MFDDDDEGIAAGETLPIFPPGFADWEAVNRAFRHMGEPVRYFGETDEMNLERLDVQWNNFIGTDTHDTRPPASPASLGNGEVNMASTVSTEMRFQHPLMTPLEMEWKMRDDAHESAIRAAEVQRGGLVYKNGLALCDCGMCYGTTMWVSRATLFRHRSLFKRIRRGQAYTDAVDVPDPDVRHVVPLGDDVKSNDTRAIPASPAKAQMDDCELVDDDRSYTTCKSNPMREMDPGVSDDDRSYSQDYSSCEGENFDEGGDPCDEEGDAVGGEAWDEAGSMKGDDHGTDADEDPDMRDAKAATSLLVQEMTKLLAAQQQEMDPVEGPRRPINAFKLLIDCLEWNAEGKMSRDSFDKLLAIITEHFGDQLGNFPTNFKAAWKRFEAFDAPWHRVDLCVKGCVFFEGDYATADECPKCKEPRWEALGETGDVDAGKGKKPRSTFFWWNVVDLLRRVYANPYTAEMMLAHSRHVPPEDGSMRTIWDGKEWQERKNVRHIEFFKEARNVSILLSADGAALWQNKMGVFPIYFQILNLPPELRTKYANMEVYGIIEGQHPANSQLLYGKLVDELVVLWDEGFLCWDSYTNEHVRLKVMLFAILMDYKGAVEAAQIMDVGAYAACLVCKIWGTWSTLMHKMVYLFSKQNPPGTPPLRTDAEYKRHAAMHEDLRDSGDPELSGATLEESMRNTGVKFSSVFTRLVYFKIYRDIILDGMHDIMNLVNRIAATLLGVDFNDALRQQAKADGVHPTWHATTKVKNAQGKEVLMYKMNHGPFAIPPRPDRRSTTKRSLETARSFLKSIRAVERWGRGHKRLLQTTADKKAAKHIRAHDGLKLVQNSFLSTVCAWPRDEGQPANRLAKLVGKMTTIVREITTTQVRPKDMEPLAQEIKSFFEELEATGPAYAWCVINTHMFSHFVQQLEKYGPMREVWMYAFESLNGHIKSLARSNSLPVPAIMNCIKRVKVLHLVRGLITFISEDHSTRMPAAVTMGSRGAIAVEVSARGKRVVLRDDDIKALKVWMRTELPAYRELVEKWEKYVEDARSWNAQMRLRNKKYRNTVCAREGKPEHIREPPFGAYADPTEWLGRQFTKYEMLLMAGPTPVCYNFTHVKIGDADYRTATTDRNKRTVHSYFRTFFASEEVDEHGEPKSVARHGRITRILRVEIAGKVYILLKCDWFAKPTDEQIKEYRRRHSILGPDNLTKTVYTFNPHVDRAAFDNMEPFILANRVEQQVVIVPHPCMETAVILDPTADFFEGSRT</sequence>
<dbReference type="Pfam" id="PF08799">
    <property type="entry name" value="PRP4"/>
    <property type="match status" value="1"/>
</dbReference>
<evidence type="ECO:0000313" key="3">
    <source>
        <dbReference type="EMBL" id="KAK3288082.1"/>
    </source>
</evidence>
<organism evidence="3 4">
    <name type="scientific">Cymbomonas tetramitiformis</name>
    <dbReference type="NCBI Taxonomy" id="36881"/>
    <lineage>
        <taxon>Eukaryota</taxon>
        <taxon>Viridiplantae</taxon>
        <taxon>Chlorophyta</taxon>
        <taxon>Pyramimonadophyceae</taxon>
        <taxon>Pyramimonadales</taxon>
        <taxon>Pyramimonadaceae</taxon>
        <taxon>Cymbomonas</taxon>
    </lineage>
</organism>
<protein>
    <recommendedName>
        <fullName evidence="2">Pre-mRNA processing factor 4 (PRP4)-like domain-containing protein</fullName>
    </recommendedName>
</protein>
<accession>A0AAE0H172</accession>
<dbReference type="Proteomes" id="UP001190700">
    <property type="component" value="Unassembled WGS sequence"/>
</dbReference>
<dbReference type="EMBL" id="LGRX02000613">
    <property type="protein sequence ID" value="KAK3288082.1"/>
    <property type="molecule type" value="Genomic_DNA"/>
</dbReference>
<dbReference type="Pfam" id="PF02992">
    <property type="entry name" value="Transposase_21"/>
    <property type="match status" value="1"/>
</dbReference>
<dbReference type="InterPro" id="IPR014906">
    <property type="entry name" value="PRP4-like"/>
</dbReference>
<evidence type="ECO:0000256" key="1">
    <source>
        <dbReference type="SAM" id="MobiDB-lite"/>
    </source>
</evidence>
<feature type="region of interest" description="Disordered" evidence="1">
    <location>
        <begin position="221"/>
        <end position="292"/>
    </location>
</feature>
<dbReference type="InterPro" id="IPR036285">
    <property type="entry name" value="PRP4-like_sf"/>
</dbReference>
<feature type="compositionally biased region" description="Acidic residues" evidence="1">
    <location>
        <begin position="251"/>
        <end position="265"/>
    </location>
</feature>